<sequence length="334" mass="36403">MNIINNSPFSAAPFFLMDKNGAETLLIVVKGTWSIGSDGTLTIADEQIPILSEPVYSGEPGQSSLIYDTDVVLEKPGTDCVLIGHAWPPLSGAPHVDVTFSVGPVKKQARVFGDRKWMKSGTGAASISRVTPFEKIPLCWERAFGGADTNPPDPADHQYCLENPVGRGIMTGTSKITIDGQLLPNIENPADLIQSPDQRPKPTGFGMIAPYWQPRAGFAGTYDENWRRTLNPLPPADLDPRFYSSAAPGLCTPQHLTGTEQVLVEGASRNGVLRFELPGATPRASVRLRQREDDIPLRLDTVIVEPDEARLVLIWRGTANVHGKVNEIYSVRVE</sequence>
<dbReference type="InterPro" id="IPR018683">
    <property type="entry name" value="DUF2169"/>
</dbReference>
<feature type="domain" description="DUF2169" evidence="1">
    <location>
        <begin position="21"/>
        <end position="316"/>
    </location>
</feature>
<evidence type="ECO:0000313" key="2">
    <source>
        <dbReference type="EMBL" id="MBT1072760.1"/>
    </source>
</evidence>
<evidence type="ECO:0000313" key="3">
    <source>
        <dbReference type="Proteomes" id="UP000784128"/>
    </source>
</evidence>
<reference evidence="2 3" key="1">
    <citation type="submission" date="2021-05" db="EMBL/GenBank/DDBJ databases">
        <title>The draft genome of Geobacter chapellei DSM 13688.</title>
        <authorList>
            <person name="Xu Z."/>
            <person name="Masuda Y."/>
            <person name="Itoh H."/>
            <person name="Senoo K."/>
        </authorList>
    </citation>
    <scope>NUCLEOTIDE SEQUENCE [LARGE SCALE GENOMIC DNA]</scope>
    <source>
        <strain evidence="2 3">DSM 13688</strain>
    </source>
</reference>
<keyword evidence="3" id="KW-1185">Reference proteome</keyword>
<dbReference type="Pfam" id="PF09937">
    <property type="entry name" value="DUF2169"/>
    <property type="match status" value="1"/>
</dbReference>
<dbReference type="RefSeq" id="WP_214300089.1">
    <property type="nucleotide sequence ID" value="NZ_JAHDYS010000013.1"/>
</dbReference>
<dbReference type="EMBL" id="JAHDYS010000013">
    <property type="protein sequence ID" value="MBT1072760.1"/>
    <property type="molecule type" value="Genomic_DNA"/>
</dbReference>
<gene>
    <name evidence="2" type="ORF">KJB30_13265</name>
</gene>
<name>A0ABS5UAT3_9BACT</name>
<organism evidence="2 3">
    <name type="scientific">Pelotalea chapellei</name>
    <dbReference type="NCBI Taxonomy" id="44671"/>
    <lineage>
        <taxon>Bacteria</taxon>
        <taxon>Pseudomonadati</taxon>
        <taxon>Thermodesulfobacteriota</taxon>
        <taxon>Desulfuromonadia</taxon>
        <taxon>Geobacterales</taxon>
        <taxon>Geobacteraceae</taxon>
        <taxon>Pelotalea</taxon>
    </lineage>
</organism>
<accession>A0ABS5UAT3</accession>
<evidence type="ECO:0000259" key="1">
    <source>
        <dbReference type="Pfam" id="PF09937"/>
    </source>
</evidence>
<comment type="caution">
    <text evidence="2">The sequence shown here is derived from an EMBL/GenBank/DDBJ whole genome shotgun (WGS) entry which is preliminary data.</text>
</comment>
<protein>
    <submittedName>
        <fullName evidence="2">DUF2169 domain-containing protein</fullName>
    </submittedName>
</protein>
<dbReference type="Proteomes" id="UP000784128">
    <property type="component" value="Unassembled WGS sequence"/>
</dbReference>
<proteinExistence type="predicted"/>